<dbReference type="EMBL" id="PFFQ01000005">
    <property type="protein sequence ID" value="PIW19185.1"/>
    <property type="molecule type" value="Genomic_DNA"/>
</dbReference>
<feature type="transmembrane region" description="Helical" evidence="1">
    <location>
        <begin position="105"/>
        <end position="123"/>
    </location>
</feature>
<dbReference type="AlphaFoldDB" id="A0A2M7GAQ5"/>
<dbReference type="Proteomes" id="UP000231019">
    <property type="component" value="Unassembled WGS sequence"/>
</dbReference>
<keyword evidence="1" id="KW-1133">Transmembrane helix</keyword>
<evidence type="ECO:0000313" key="2">
    <source>
        <dbReference type="EMBL" id="PIW19185.1"/>
    </source>
</evidence>
<sequence length="174" mass="18098">MNLNVVTVNGKSLGGSLRELKPGVALEQAYQAGKKDGLDQVYFQANGKNYVLQGDGLDLKALQKKGDMPFVQLHTESGSVLADVKAVDNEKNTFMEGAWNWGTKGTLALAGLAVGAAVVGASVTHGEDAMGWAMVGMSFAPIFAAGSAITFVGGGTLSALKGSHEEKMQPLLNQ</sequence>
<keyword evidence="1" id="KW-0812">Transmembrane</keyword>
<keyword evidence="1" id="KW-0472">Membrane</keyword>
<evidence type="ECO:0000256" key="1">
    <source>
        <dbReference type="SAM" id="Phobius"/>
    </source>
</evidence>
<evidence type="ECO:0000313" key="3">
    <source>
        <dbReference type="Proteomes" id="UP000231019"/>
    </source>
</evidence>
<name>A0A2M7GAQ5_9BACT</name>
<reference evidence="2 3" key="1">
    <citation type="submission" date="2017-09" db="EMBL/GenBank/DDBJ databases">
        <title>Depth-based differentiation of microbial function through sediment-hosted aquifers and enrichment of novel symbionts in the deep terrestrial subsurface.</title>
        <authorList>
            <person name="Probst A.J."/>
            <person name="Ladd B."/>
            <person name="Jarett J.K."/>
            <person name="Geller-Mcgrath D.E."/>
            <person name="Sieber C.M."/>
            <person name="Emerson J.B."/>
            <person name="Anantharaman K."/>
            <person name="Thomas B.C."/>
            <person name="Malmstrom R."/>
            <person name="Stieglmeier M."/>
            <person name="Klingl A."/>
            <person name="Woyke T."/>
            <person name="Ryan C.M."/>
            <person name="Banfield J.F."/>
        </authorList>
    </citation>
    <scope>NUCLEOTIDE SEQUENCE [LARGE SCALE GENOMIC DNA]</scope>
    <source>
        <strain evidence="2">CG17_big_fil_post_rev_8_21_14_2_50_48_46</strain>
    </source>
</reference>
<gene>
    <name evidence="2" type="ORF">COW36_01880</name>
</gene>
<organism evidence="2 3">
    <name type="scientific">bacterium (Candidatus Blackallbacteria) CG17_big_fil_post_rev_8_21_14_2_50_48_46</name>
    <dbReference type="NCBI Taxonomy" id="2014261"/>
    <lineage>
        <taxon>Bacteria</taxon>
        <taxon>Candidatus Blackallbacteria</taxon>
    </lineage>
</organism>
<protein>
    <submittedName>
        <fullName evidence="2">Uncharacterized protein</fullName>
    </submittedName>
</protein>
<feature type="transmembrane region" description="Helical" evidence="1">
    <location>
        <begin position="129"/>
        <end position="160"/>
    </location>
</feature>
<comment type="caution">
    <text evidence="2">The sequence shown here is derived from an EMBL/GenBank/DDBJ whole genome shotgun (WGS) entry which is preliminary data.</text>
</comment>
<accession>A0A2M7GAQ5</accession>
<proteinExistence type="predicted"/>